<reference evidence="1 4" key="3">
    <citation type="submission" date="2018-07" db="EMBL/GenBank/DDBJ databases">
        <title>Genome sequence of extremly halophilic archaeon Halopelagius longus strain BC12-B1.</title>
        <authorList>
            <person name="Zhang X."/>
        </authorList>
    </citation>
    <scope>NUCLEOTIDE SEQUENCE [LARGE SCALE GENOMIC DNA]</scope>
    <source>
        <strain evidence="1 4">BC12-B1</strain>
    </source>
</reference>
<accession>A0A1H1FJW7</accession>
<evidence type="ECO:0000313" key="2">
    <source>
        <dbReference type="EMBL" id="SDR01029.1"/>
    </source>
</evidence>
<evidence type="ECO:0000313" key="4">
    <source>
        <dbReference type="Proteomes" id="UP000255421"/>
    </source>
</evidence>
<keyword evidence="4" id="KW-1185">Reference proteome</keyword>
<reference evidence="3" key="1">
    <citation type="submission" date="2016-10" db="EMBL/GenBank/DDBJ databases">
        <authorList>
            <person name="Varghese N."/>
            <person name="Submissions S."/>
        </authorList>
    </citation>
    <scope>NUCLEOTIDE SEQUENCE [LARGE SCALE GENOMIC DNA]</scope>
    <source>
        <strain evidence="3">CGMCC 1.12397</strain>
    </source>
</reference>
<dbReference type="AlphaFoldDB" id="A0A1H1FJW7"/>
<dbReference type="EMBL" id="FNKQ01000004">
    <property type="protein sequence ID" value="SDR01029.1"/>
    <property type="molecule type" value="Genomic_DNA"/>
</dbReference>
<organism evidence="2 3">
    <name type="scientific">Halopelagius longus</name>
    <dbReference type="NCBI Taxonomy" id="1236180"/>
    <lineage>
        <taxon>Archaea</taxon>
        <taxon>Methanobacteriati</taxon>
        <taxon>Methanobacteriota</taxon>
        <taxon>Stenosarchaea group</taxon>
        <taxon>Halobacteria</taxon>
        <taxon>Halobacteriales</taxon>
        <taxon>Haloferacaceae</taxon>
    </lineage>
</organism>
<proteinExistence type="predicted"/>
<dbReference type="GO" id="GO:0003677">
    <property type="term" value="F:DNA binding"/>
    <property type="evidence" value="ECO:0007669"/>
    <property type="project" value="UniProtKB-KW"/>
</dbReference>
<dbReference type="OrthoDB" id="67352at2157"/>
<dbReference type="SUPFAM" id="SSF89447">
    <property type="entry name" value="AbrB/MazE/MraZ-like"/>
    <property type="match status" value="1"/>
</dbReference>
<sequence>MAENLEKKLATTKVSGNNSTVVPDVVRTSEDITAGDTLEWYLTERGWIIVPERADSSNDDE</sequence>
<dbReference type="Proteomes" id="UP000199289">
    <property type="component" value="Unassembled WGS sequence"/>
</dbReference>
<dbReference type="InterPro" id="IPR037914">
    <property type="entry name" value="SpoVT-AbrB_sf"/>
</dbReference>
<name>A0A1H1FJW7_9EURY</name>
<evidence type="ECO:0000313" key="3">
    <source>
        <dbReference type="Proteomes" id="UP000199289"/>
    </source>
</evidence>
<evidence type="ECO:0000313" key="1">
    <source>
        <dbReference type="EMBL" id="RDI70074.1"/>
    </source>
</evidence>
<dbReference type="Proteomes" id="UP000255421">
    <property type="component" value="Unassembled WGS sequence"/>
</dbReference>
<keyword evidence="1" id="KW-0238">DNA-binding</keyword>
<dbReference type="EMBL" id="QQST01000002">
    <property type="protein sequence ID" value="RDI70074.1"/>
    <property type="molecule type" value="Genomic_DNA"/>
</dbReference>
<reference evidence="2" key="2">
    <citation type="submission" date="2016-10" db="EMBL/GenBank/DDBJ databases">
        <authorList>
            <person name="de Groot N.N."/>
        </authorList>
    </citation>
    <scope>NUCLEOTIDE SEQUENCE [LARGE SCALE GENOMIC DNA]</scope>
    <source>
        <strain evidence="2">CGMCC 1.12397</strain>
    </source>
</reference>
<dbReference type="RefSeq" id="WP_092538744.1">
    <property type="nucleotide sequence ID" value="NZ_FNKQ01000004.1"/>
</dbReference>
<protein>
    <submittedName>
        <fullName evidence="1">AbrB/MazE/SpoVT family DNA-binding domain-containing protein</fullName>
    </submittedName>
</protein>
<gene>
    <name evidence="1" type="ORF">DWB78_15715</name>
    <name evidence="2" type="ORF">SAMN05216278_3244</name>
</gene>